<dbReference type="EMBL" id="VSRR010000178">
    <property type="protein sequence ID" value="MPC11736.1"/>
    <property type="molecule type" value="Genomic_DNA"/>
</dbReference>
<gene>
    <name evidence="2" type="ORF">E2C01_004410</name>
</gene>
<proteinExistence type="predicted"/>
<feature type="region of interest" description="Disordered" evidence="1">
    <location>
        <begin position="22"/>
        <end position="60"/>
    </location>
</feature>
<evidence type="ECO:0000313" key="2">
    <source>
        <dbReference type="EMBL" id="MPC11736.1"/>
    </source>
</evidence>
<keyword evidence="3" id="KW-1185">Reference proteome</keyword>
<organism evidence="2 3">
    <name type="scientific">Portunus trituberculatus</name>
    <name type="common">Swimming crab</name>
    <name type="synonym">Neptunus trituberculatus</name>
    <dbReference type="NCBI Taxonomy" id="210409"/>
    <lineage>
        <taxon>Eukaryota</taxon>
        <taxon>Metazoa</taxon>
        <taxon>Ecdysozoa</taxon>
        <taxon>Arthropoda</taxon>
        <taxon>Crustacea</taxon>
        <taxon>Multicrustacea</taxon>
        <taxon>Malacostraca</taxon>
        <taxon>Eumalacostraca</taxon>
        <taxon>Eucarida</taxon>
        <taxon>Decapoda</taxon>
        <taxon>Pleocyemata</taxon>
        <taxon>Brachyura</taxon>
        <taxon>Eubrachyura</taxon>
        <taxon>Portunoidea</taxon>
        <taxon>Portunidae</taxon>
        <taxon>Portuninae</taxon>
        <taxon>Portunus</taxon>
    </lineage>
</organism>
<protein>
    <submittedName>
        <fullName evidence="2">Uncharacterized protein</fullName>
    </submittedName>
</protein>
<comment type="caution">
    <text evidence="2">The sequence shown here is derived from an EMBL/GenBank/DDBJ whole genome shotgun (WGS) entry which is preliminary data.</text>
</comment>
<accession>A0A5B7CTZ4</accession>
<evidence type="ECO:0000256" key="1">
    <source>
        <dbReference type="SAM" id="MobiDB-lite"/>
    </source>
</evidence>
<dbReference type="AlphaFoldDB" id="A0A5B7CTZ4"/>
<name>A0A5B7CTZ4_PORTR</name>
<sequence>MITTMISYSTTIECSRCHRPPDLLAPRSSLTTPRNTPTAPSPPSFTCSPSQLSPYPGPAMGGSAKGVLPCEY</sequence>
<evidence type="ECO:0000313" key="3">
    <source>
        <dbReference type="Proteomes" id="UP000324222"/>
    </source>
</evidence>
<dbReference type="Proteomes" id="UP000324222">
    <property type="component" value="Unassembled WGS sequence"/>
</dbReference>
<feature type="compositionally biased region" description="Polar residues" evidence="1">
    <location>
        <begin position="28"/>
        <end position="53"/>
    </location>
</feature>
<reference evidence="2 3" key="1">
    <citation type="submission" date="2019-05" db="EMBL/GenBank/DDBJ databases">
        <title>Another draft genome of Portunus trituberculatus and its Hox gene families provides insights of decapod evolution.</title>
        <authorList>
            <person name="Jeong J.-H."/>
            <person name="Song I."/>
            <person name="Kim S."/>
            <person name="Choi T."/>
            <person name="Kim D."/>
            <person name="Ryu S."/>
            <person name="Kim W."/>
        </authorList>
    </citation>
    <scope>NUCLEOTIDE SEQUENCE [LARGE SCALE GENOMIC DNA]</scope>
    <source>
        <tissue evidence="2">Muscle</tissue>
    </source>
</reference>